<dbReference type="Pfam" id="PF24601">
    <property type="entry name" value="TPR_DOP1"/>
    <property type="match status" value="1"/>
</dbReference>
<keyword evidence="3" id="KW-0653">Protein transport</keyword>
<feature type="region of interest" description="Disordered" evidence="7">
    <location>
        <begin position="1605"/>
        <end position="1646"/>
    </location>
</feature>
<feature type="compositionally biased region" description="Low complexity" evidence="7">
    <location>
        <begin position="1618"/>
        <end position="1628"/>
    </location>
</feature>
<dbReference type="InterPro" id="IPR056459">
    <property type="entry name" value="TPR_DOP1"/>
</dbReference>
<dbReference type="GO" id="GO:0000139">
    <property type="term" value="C:Golgi membrane"/>
    <property type="evidence" value="ECO:0007669"/>
    <property type="project" value="UniProtKB-SubCell"/>
</dbReference>
<dbReference type="SUPFAM" id="SSF48371">
    <property type="entry name" value="ARM repeat"/>
    <property type="match status" value="1"/>
</dbReference>
<gene>
    <name evidence="12" type="ORF">BDA99DRAFT_561168</name>
</gene>
<evidence type="ECO:0000313" key="12">
    <source>
        <dbReference type="EMBL" id="KAI9258777.1"/>
    </source>
</evidence>
<evidence type="ECO:0000256" key="2">
    <source>
        <dbReference type="ARBA" id="ARBA00022448"/>
    </source>
</evidence>
<dbReference type="InterPro" id="IPR056458">
    <property type="entry name" value="TPR_DOP1_M"/>
</dbReference>
<keyword evidence="4" id="KW-0333">Golgi apparatus</keyword>
<evidence type="ECO:0000259" key="10">
    <source>
        <dbReference type="Pfam" id="PF24598"/>
    </source>
</evidence>
<keyword evidence="2" id="KW-0813">Transport</keyword>
<dbReference type="EMBL" id="JAIXMP010000018">
    <property type="protein sequence ID" value="KAI9258777.1"/>
    <property type="molecule type" value="Genomic_DNA"/>
</dbReference>
<dbReference type="Proteomes" id="UP001209540">
    <property type="component" value="Unassembled WGS sequence"/>
</dbReference>
<organism evidence="12 13">
    <name type="scientific">Phascolomyces articulosus</name>
    <dbReference type="NCBI Taxonomy" id="60185"/>
    <lineage>
        <taxon>Eukaryota</taxon>
        <taxon>Fungi</taxon>
        <taxon>Fungi incertae sedis</taxon>
        <taxon>Mucoromycota</taxon>
        <taxon>Mucoromycotina</taxon>
        <taxon>Mucoromycetes</taxon>
        <taxon>Mucorales</taxon>
        <taxon>Lichtheimiaceae</taxon>
        <taxon>Phascolomyces</taxon>
    </lineage>
</organism>
<dbReference type="Pfam" id="PF24597">
    <property type="entry name" value="TPR_DOP1_M"/>
    <property type="match status" value="1"/>
</dbReference>
<dbReference type="GO" id="GO:0015031">
    <property type="term" value="P:protein transport"/>
    <property type="evidence" value="ECO:0007669"/>
    <property type="project" value="UniProtKB-KW"/>
</dbReference>
<protein>
    <submittedName>
        <fullName evidence="12">Dopey, N-terminal-domain-containing protein</fullName>
    </submittedName>
</protein>
<dbReference type="Pfam" id="PF04118">
    <property type="entry name" value="Dopey_N"/>
    <property type="match status" value="1"/>
</dbReference>
<evidence type="ECO:0000256" key="6">
    <source>
        <dbReference type="ARBA" id="ARBA00046326"/>
    </source>
</evidence>
<sequence>MSGIPAKWSHFGKPASVLLQSNVILVASYQSDPRFRKYVQLIEKNLNSFDAVNEWADIISFLGRLLKSFQAYPQFPVIPRKHTVAKRLAQCLNPGFPAGVHQKTLDVYAYILETIGTDQLADDLALWSLGLFPFVQYAAMHVKPQLLDIFEKYYFPLKSRLRSAMRGFIIALLPALDEEGSEFFDKVVTLMDHLSNMVDLPFFYSCTWHVMISNPGLRPPALNYLLRRLPKITNAEEVAVVLGGGECISYMVRAFAATLGDSQLLVQRGMLELLVQNFALKHRTIPHDDLVVLMKSALSIVLRKDMSLNRRLYAWLLGDDGNSQIQMKYFKSFGEKAAIQAVRALFYATTNHTPSSPQNETYVSEAQRPYKILISLLDKWEIGQPIVQGIFTDSLVSLQTQVRKVESSAEIVQTANMWMEMMEPYLIWMNLFALFDANFPDKAGAFKLSNLKTHLNNLNLIEFTLKSYKFTDEEIRQMHLPLVLAAMTQKLQDSIKHPSFIDMLPLVDKCVQLIHTILQMIPENIFWDRRTSKVPDGSEKLTTNQSKEFYNGMDVLEYSHEFYGIRPNTISDATTTASTKQSGNNKDVHDTSSRPTDLIVKEAEDEGDLSMTHTSGTGAGGYDGSFITHILATRPHYGPIRGSTLVTEVIQQLSQFLAGLVANYIIPPEKSSLGVDVGVDGKRLRSIDSQLEKVLHSVCSALTLVAKHADERFEWDQEEQAQLTHTLLLCCENGREFGTVDAGLSTMTQLMRRHAFIKEGALRKRTIAKHIMDNLWGFLSPAAPLLHMRTVQLIWLLTDASAPHQIETVISSYLITRDDNERLLNYEKFGILWEFSEDIVETATTFARPMFLILDLLQEGASPVDRRVGETWLRCHLRSYVRLLEPFVLTMLSKDIIRRPTEKKISHEHQVLYDNMDHVAVVPYYLYLRPFDMSTIDYMFRHLLSLINFGSLGFLKTCKNHRVALGAGAMPDLIESSLGINFQEGNGLSFLELLVQISLRYLATEPCDKYRTNMLKSVRSIQLHAAELLYQTISKLDYVDMKLTRLIQESVLRKLLFCISTSDLELQQKLLHLLHATMAITAAAAFNKPGAITTHSSSSPSERSSSYRRKVSVDSTQNEAAMLAQYASDAVPRAAAAAAAATTTAQQNTALVAPQAVEAIDLANTTSALFVKCVTDAFMLPSNRPILQHWMDFVLASLPHMRGGFRQMVIPILMCVCEQITLCHTAVRLLMHGDVSNEYTNNNNNKKQHKQHGPYLQEASAVSVGGPEQDILVFLNGIEKILLYCLTDRSLNDDWHPTTHGNDTWLPIPRVAADNASTLKGFAQLVHADEPVLRANVRARDVMLFHLPVVLHILLDVWRVFRQPHWDKETSDALGYAKMDAVLQSFAYAADHVKARLETIFERLYKYCAVDFIEGFTEIFFMENPVALEYEASRDQFDLVAIEVLSATPTSSPHHILSTLLDGIRQRTPGMQIHRRRHIQRTGKLTDTSMLRFAEIYCSNLLKTDTLAHLWPLMHSFAKDYLSQAQAYKTIFPGLLRFLTVAVDGLTRSTSTGAGGAASLEERKKARRDAQDLYQRCVDYCILIAGRSFDQGLWLRRSNVYDESSSNNSSHHLHPMADDTTPGTPTDTMSLSDTMSESARNMSSSNVSDLEKKASWKSREDVMIAQVNGFLASTVIPNLPQLIGDQDRINSLLNNLVYYVIGPALRTRAVFSKIAIILDQICEMTQLAFSYKTWRKEVWEVFLDNRFFYMSATTAKKWRKIVQTVFSLEKERFTELMSRVTTSPSTAFFTNKDQETLNRALNLRRLSYVIFCGTTDQYVPQLPIIQEKLVELLKLDHGEMVHVEIYLCLRIMLVRFSQKHLLNFWPVLITELMRLFNAFLYNNVNDRPEEAQIALAGCKFLDLLCALELDAFQIFEWIFIRDTVATTIQISNEDQGPIPIMNRLGEKLTETSDSVTHSTRAVFDAFPSDVADPPTPIPSLGQLKRPMLTMRSISSIQQLAFFVEHVSLYAYQCSFTLAHPDMPFIESLLQTDLLEGDIESEFS</sequence>
<dbReference type="InterPro" id="IPR056457">
    <property type="entry name" value="DOP1_C"/>
</dbReference>
<comment type="subcellular location">
    <subcellularLocation>
        <location evidence="1">Golgi apparatus membrane</location>
        <topology evidence="1">Peripheral membrane protein</topology>
    </subcellularLocation>
</comment>
<keyword evidence="5" id="KW-0472">Membrane</keyword>
<comment type="similarity">
    <text evidence="6">Belongs to the DOP1 family.</text>
</comment>
<evidence type="ECO:0000259" key="11">
    <source>
        <dbReference type="Pfam" id="PF24601"/>
    </source>
</evidence>
<dbReference type="Pfam" id="PF24598">
    <property type="entry name" value="DOP1_C"/>
    <property type="match status" value="1"/>
</dbReference>
<dbReference type="PANTHER" id="PTHR14042">
    <property type="entry name" value="DOPEY-RELATED"/>
    <property type="match status" value="1"/>
</dbReference>
<name>A0AAD5JXF6_9FUNG</name>
<reference evidence="12" key="1">
    <citation type="journal article" date="2022" name="IScience">
        <title>Evolution of zygomycete secretomes and the origins of terrestrial fungal ecologies.</title>
        <authorList>
            <person name="Chang Y."/>
            <person name="Wang Y."/>
            <person name="Mondo S."/>
            <person name="Ahrendt S."/>
            <person name="Andreopoulos W."/>
            <person name="Barry K."/>
            <person name="Beard J."/>
            <person name="Benny G.L."/>
            <person name="Blankenship S."/>
            <person name="Bonito G."/>
            <person name="Cuomo C."/>
            <person name="Desiro A."/>
            <person name="Gervers K.A."/>
            <person name="Hundley H."/>
            <person name="Kuo A."/>
            <person name="LaButti K."/>
            <person name="Lang B.F."/>
            <person name="Lipzen A."/>
            <person name="O'Donnell K."/>
            <person name="Pangilinan J."/>
            <person name="Reynolds N."/>
            <person name="Sandor L."/>
            <person name="Smith M.E."/>
            <person name="Tsang A."/>
            <person name="Grigoriev I.V."/>
            <person name="Stajich J.E."/>
            <person name="Spatafora J.W."/>
        </authorList>
    </citation>
    <scope>NUCLEOTIDE SEQUENCE</scope>
    <source>
        <strain evidence="12">RSA 2281</strain>
    </source>
</reference>
<dbReference type="GO" id="GO:0006895">
    <property type="term" value="P:Golgi to endosome transport"/>
    <property type="evidence" value="ECO:0007669"/>
    <property type="project" value="InterPro"/>
</dbReference>
<evidence type="ECO:0000259" key="9">
    <source>
        <dbReference type="Pfam" id="PF24597"/>
    </source>
</evidence>
<feature type="compositionally biased region" description="Polar residues" evidence="7">
    <location>
        <begin position="574"/>
        <end position="585"/>
    </location>
</feature>
<comment type="caution">
    <text evidence="12">The sequence shown here is derived from an EMBL/GenBank/DDBJ whole genome shotgun (WGS) entry which is preliminary data.</text>
</comment>
<dbReference type="GO" id="GO:0005802">
    <property type="term" value="C:trans-Golgi network"/>
    <property type="evidence" value="ECO:0007669"/>
    <property type="project" value="TreeGrafter"/>
</dbReference>
<evidence type="ECO:0000256" key="7">
    <source>
        <dbReference type="SAM" id="MobiDB-lite"/>
    </source>
</evidence>
<dbReference type="InterPro" id="IPR040314">
    <property type="entry name" value="DOP1"/>
</dbReference>
<evidence type="ECO:0000256" key="3">
    <source>
        <dbReference type="ARBA" id="ARBA00022927"/>
    </source>
</evidence>
<evidence type="ECO:0000256" key="4">
    <source>
        <dbReference type="ARBA" id="ARBA00023034"/>
    </source>
</evidence>
<dbReference type="GO" id="GO:0005768">
    <property type="term" value="C:endosome"/>
    <property type="evidence" value="ECO:0007669"/>
    <property type="project" value="TreeGrafter"/>
</dbReference>
<keyword evidence="13" id="KW-1185">Reference proteome</keyword>
<accession>A0AAD5JXF6</accession>
<feature type="region of interest" description="Disordered" evidence="7">
    <location>
        <begin position="574"/>
        <end position="596"/>
    </location>
</feature>
<feature type="domain" description="DOP1 N-terminal" evidence="8">
    <location>
        <begin position="32"/>
        <end position="320"/>
    </location>
</feature>
<evidence type="ECO:0000256" key="5">
    <source>
        <dbReference type="ARBA" id="ARBA00023136"/>
    </source>
</evidence>
<feature type="domain" description="DOP1-like middle TPR" evidence="9">
    <location>
        <begin position="329"/>
        <end position="538"/>
    </location>
</feature>
<feature type="domain" description="DOP1-like TPR" evidence="11">
    <location>
        <begin position="987"/>
        <end position="1288"/>
    </location>
</feature>
<feature type="region of interest" description="Disordered" evidence="7">
    <location>
        <begin position="1092"/>
        <end position="1111"/>
    </location>
</feature>
<evidence type="ECO:0000259" key="8">
    <source>
        <dbReference type="Pfam" id="PF04118"/>
    </source>
</evidence>
<dbReference type="InterPro" id="IPR016024">
    <property type="entry name" value="ARM-type_fold"/>
</dbReference>
<dbReference type="InterPro" id="IPR007249">
    <property type="entry name" value="DOP1_N"/>
</dbReference>
<dbReference type="GO" id="GO:0005829">
    <property type="term" value="C:cytosol"/>
    <property type="evidence" value="ECO:0007669"/>
    <property type="project" value="GOC"/>
</dbReference>
<feature type="compositionally biased region" description="Polar residues" evidence="7">
    <location>
        <begin position="1629"/>
        <end position="1646"/>
    </location>
</feature>
<proteinExistence type="inferred from homology"/>
<evidence type="ECO:0000256" key="1">
    <source>
        <dbReference type="ARBA" id="ARBA00004395"/>
    </source>
</evidence>
<dbReference type="PANTHER" id="PTHR14042:SF24">
    <property type="entry name" value="PROTEIN DOPEY-1 HOMOLOG"/>
    <property type="match status" value="1"/>
</dbReference>
<evidence type="ECO:0000313" key="13">
    <source>
        <dbReference type="Proteomes" id="UP001209540"/>
    </source>
</evidence>
<reference evidence="12" key="2">
    <citation type="submission" date="2023-02" db="EMBL/GenBank/DDBJ databases">
        <authorList>
            <consortium name="DOE Joint Genome Institute"/>
            <person name="Mondo S.J."/>
            <person name="Chang Y."/>
            <person name="Wang Y."/>
            <person name="Ahrendt S."/>
            <person name="Andreopoulos W."/>
            <person name="Barry K."/>
            <person name="Beard J."/>
            <person name="Benny G.L."/>
            <person name="Blankenship S."/>
            <person name="Bonito G."/>
            <person name="Cuomo C."/>
            <person name="Desiro A."/>
            <person name="Gervers K.A."/>
            <person name="Hundley H."/>
            <person name="Kuo A."/>
            <person name="LaButti K."/>
            <person name="Lang B.F."/>
            <person name="Lipzen A."/>
            <person name="O'Donnell K."/>
            <person name="Pangilinan J."/>
            <person name="Reynolds N."/>
            <person name="Sandor L."/>
            <person name="Smith M.W."/>
            <person name="Tsang A."/>
            <person name="Grigoriev I.V."/>
            <person name="Stajich J.E."/>
            <person name="Spatafora J.W."/>
        </authorList>
    </citation>
    <scope>NUCLEOTIDE SEQUENCE</scope>
    <source>
        <strain evidence="12">RSA 2281</strain>
    </source>
</reference>
<feature type="domain" description="DOP1-like C-terminal" evidence="10">
    <location>
        <begin position="1502"/>
        <end position="2012"/>
    </location>
</feature>